<sequence length="363" mass="41414">MNYKKYLLPALFAILLTGCMADLAAQQTEPSPAELMQKINDLEHRFDELAKGIDDILWYQRVGDVAYIDKIYITGPPPARVKNPTAMGAGNPLKFYCYVFIPRWINPGDKYPLIVLPHGGVHADFTTYHTHIIRELMAQGYIVVAPEYRGSTGYGKSFWMKIDYGGLEIEDAKAARDHMVENYEMVDASRVGIIGWSHGGLIALMNVFNYPDAFNVCFAGVPVSDLIARMGYYDDEYRALYSANYHLGQTAQENVEEYRRRSPAWNAHKLKTPLLIHTNTNDDDVNVLEVEHLIKSLKAEGKKFEYEIFQDVEGGHSFDRIDTRTAKEIRLKIYRFLGKHLNPPRKLNSVSDIHKAAYRKQSN</sequence>
<feature type="chain" id="PRO_5006633468" evidence="2">
    <location>
        <begin position="22"/>
        <end position="363"/>
    </location>
</feature>
<name>A0A0S7C2Q8_9BACT</name>
<keyword evidence="2" id="KW-0732">Signal</keyword>
<evidence type="ECO:0000256" key="1">
    <source>
        <dbReference type="ARBA" id="ARBA00022801"/>
    </source>
</evidence>
<evidence type="ECO:0000313" key="4">
    <source>
        <dbReference type="EMBL" id="GAP44068.1"/>
    </source>
</evidence>
<dbReference type="PROSITE" id="PS51257">
    <property type="entry name" value="PROKAR_LIPOPROTEIN"/>
    <property type="match status" value="1"/>
</dbReference>
<dbReference type="InterPro" id="IPR001375">
    <property type="entry name" value="Peptidase_S9_cat"/>
</dbReference>
<feature type="domain" description="Peptidase S9 prolyl oligopeptidase catalytic" evidence="3">
    <location>
        <begin position="136"/>
        <end position="342"/>
    </location>
</feature>
<gene>
    <name evidence="4" type="ORF">TBC1_112229</name>
</gene>
<proteinExistence type="predicted"/>
<dbReference type="GO" id="GO:0006508">
    <property type="term" value="P:proteolysis"/>
    <property type="evidence" value="ECO:0007669"/>
    <property type="project" value="InterPro"/>
</dbReference>
<dbReference type="InterPro" id="IPR029058">
    <property type="entry name" value="AB_hydrolase_fold"/>
</dbReference>
<evidence type="ECO:0000256" key="2">
    <source>
        <dbReference type="SAM" id="SignalP"/>
    </source>
</evidence>
<dbReference type="Proteomes" id="UP000053091">
    <property type="component" value="Unassembled WGS sequence"/>
</dbReference>
<dbReference type="PATRIC" id="fig|1678841.3.peg.2496"/>
<dbReference type="PANTHER" id="PTHR42776">
    <property type="entry name" value="SERINE PEPTIDASE S9 FAMILY MEMBER"/>
    <property type="match status" value="1"/>
</dbReference>
<reference evidence="4" key="1">
    <citation type="journal article" date="2015" name="Genome Announc.">
        <title>Draft Genome Sequence of Bacteroidales Strain TBC1, a Novel Isolate from a Methanogenic Wastewater Treatment System.</title>
        <authorList>
            <person name="Tourlousse D.M."/>
            <person name="Matsuura N."/>
            <person name="Sun L."/>
            <person name="Toyonaga M."/>
            <person name="Kuroda K."/>
            <person name="Ohashi A."/>
            <person name="Cruz R."/>
            <person name="Yamaguchi T."/>
            <person name="Sekiguchi Y."/>
        </authorList>
    </citation>
    <scope>NUCLEOTIDE SEQUENCE [LARGE SCALE GENOMIC DNA]</scope>
    <source>
        <strain evidence="4">TBC1</strain>
    </source>
</reference>
<evidence type="ECO:0000259" key="3">
    <source>
        <dbReference type="Pfam" id="PF00326"/>
    </source>
</evidence>
<protein>
    <submittedName>
        <fullName evidence="4">Prolyl oligopeptidase family</fullName>
    </submittedName>
</protein>
<dbReference type="SUPFAM" id="SSF53474">
    <property type="entry name" value="alpha/beta-Hydrolases"/>
    <property type="match status" value="1"/>
</dbReference>
<keyword evidence="5" id="KW-1185">Reference proteome</keyword>
<accession>A0A0S7C2Q8</accession>
<keyword evidence="1" id="KW-0378">Hydrolase</keyword>
<dbReference type="Gene3D" id="3.40.50.1820">
    <property type="entry name" value="alpha/beta hydrolase"/>
    <property type="match status" value="1"/>
</dbReference>
<evidence type="ECO:0000313" key="5">
    <source>
        <dbReference type="Proteomes" id="UP000053091"/>
    </source>
</evidence>
<dbReference type="PANTHER" id="PTHR42776:SF27">
    <property type="entry name" value="DIPEPTIDYL PEPTIDASE FAMILY MEMBER 6"/>
    <property type="match status" value="1"/>
</dbReference>
<organism evidence="4">
    <name type="scientific">Lentimicrobium saccharophilum</name>
    <dbReference type="NCBI Taxonomy" id="1678841"/>
    <lineage>
        <taxon>Bacteria</taxon>
        <taxon>Pseudomonadati</taxon>
        <taxon>Bacteroidota</taxon>
        <taxon>Bacteroidia</taxon>
        <taxon>Bacteroidales</taxon>
        <taxon>Lentimicrobiaceae</taxon>
        <taxon>Lentimicrobium</taxon>
    </lineage>
</organism>
<feature type="signal peptide" evidence="2">
    <location>
        <begin position="1"/>
        <end position="21"/>
    </location>
</feature>
<dbReference type="Pfam" id="PF00326">
    <property type="entry name" value="Peptidase_S9"/>
    <property type="match status" value="1"/>
</dbReference>
<dbReference type="EMBL" id="DF968182">
    <property type="protein sequence ID" value="GAP44068.1"/>
    <property type="molecule type" value="Genomic_DNA"/>
</dbReference>
<dbReference type="GO" id="GO:0004252">
    <property type="term" value="F:serine-type endopeptidase activity"/>
    <property type="evidence" value="ECO:0007669"/>
    <property type="project" value="TreeGrafter"/>
</dbReference>
<dbReference type="AlphaFoldDB" id="A0A0S7C2Q8"/>
<dbReference type="STRING" id="1678841.TBC1_112229"/>